<dbReference type="InterPro" id="IPR002656">
    <property type="entry name" value="Acyl_transf_3_dom"/>
</dbReference>
<feature type="transmembrane region" description="Helical" evidence="1">
    <location>
        <begin position="276"/>
        <end position="295"/>
    </location>
</feature>
<dbReference type="GO" id="GO:0016020">
    <property type="term" value="C:membrane"/>
    <property type="evidence" value="ECO:0007669"/>
    <property type="project" value="TreeGrafter"/>
</dbReference>
<evidence type="ECO:0000256" key="1">
    <source>
        <dbReference type="SAM" id="Phobius"/>
    </source>
</evidence>
<dbReference type="RefSeq" id="WP_131447627.1">
    <property type="nucleotide sequence ID" value="NZ_SJZI01000008.1"/>
</dbReference>
<dbReference type="OrthoDB" id="290051at2"/>
<accession>A0A4R1BJZ8</accession>
<dbReference type="PANTHER" id="PTHR23028">
    <property type="entry name" value="ACETYLTRANSFERASE"/>
    <property type="match status" value="1"/>
</dbReference>
<keyword evidence="3" id="KW-0808">Transferase</keyword>
<gene>
    <name evidence="3" type="ORF">EPD60_05410</name>
</gene>
<dbReference type="InterPro" id="IPR050879">
    <property type="entry name" value="Acyltransferase_3"/>
</dbReference>
<keyword evidence="1" id="KW-0812">Transmembrane</keyword>
<dbReference type="AlphaFoldDB" id="A0A4R1BJZ8"/>
<protein>
    <submittedName>
        <fullName evidence="3">Acyltransferase</fullName>
    </submittedName>
</protein>
<keyword evidence="4" id="KW-1185">Reference proteome</keyword>
<keyword evidence="1" id="KW-1133">Transmembrane helix</keyword>
<sequence length="382" mass="43230">MKLQPIEAPAPRTAPVAGSSPVFGLDLMRALAILLVLVAHSHFFWPGSYHGQQWFFGATAFWGVELFFVLSGFLIGRILLRLFEEDVSAASLRVFWMRRWLRTLPNYYLALIVYLLFYNRVQAGFSPAAHWTYFLFLQNLVTPIPEFFIVTWSLTVEEWSYLLLPLLLLLAARLGGRNRHLAILGLLTAGSLLLRFIYLQQHPAIPWETGLRRIAVFRFDAIATGVLAAYCSLRFAAAWRRLPVACFLAGLSGVLVLTLLFRTELAHLGEPARSPLLALFFTGASGFLALLLPLASDRRRGAPAPVGSVVNWISRISYSLYLWHSLLFYLAAYALSRFGAGYRPLALLATWLLTLAVATVVFYGFEQPILRWRDRRFRQVHP</sequence>
<keyword evidence="3" id="KW-0012">Acyltransferase</keyword>
<feature type="transmembrane region" description="Helical" evidence="1">
    <location>
        <begin position="100"/>
        <end position="119"/>
    </location>
</feature>
<keyword evidence="1" id="KW-0472">Membrane</keyword>
<dbReference type="Pfam" id="PF01757">
    <property type="entry name" value="Acyl_transf_3"/>
    <property type="match status" value="1"/>
</dbReference>
<evidence type="ECO:0000313" key="3">
    <source>
        <dbReference type="EMBL" id="TCJ17629.1"/>
    </source>
</evidence>
<reference evidence="3 4" key="1">
    <citation type="submission" date="2019-03" db="EMBL/GenBank/DDBJ databases">
        <authorList>
            <person name="Kim M.K.M."/>
        </authorList>
    </citation>
    <scope>NUCLEOTIDE SEQUENCE [LARGE SCALE GENOMIC DNA]</scope>
    <source>
        <strain evidence="3 4">17J68-12</strain>
    </source>
</reference>
<feature type="transmembrane region" description="Helical" evidence="1">
    <location>
        <begin position="316"/>
        <end position="336"/>
    </location>
</feature>
<feature type="transmembrane region" description="Helical" evidence="1">
    <location>
        <begin position="181"/>
        <end position="198"/>
    </location>
</feature>
<proteinExistence type="predicted"/>
<feature type="transmembrane region" description="Helical" evidence="1">
    <location>
        <begin position="242"/>
        <end position="261"/>
    </location>
</feature>
<evidence type="ECO:0000313" key="4">
    <source>
        <dbReference type="Proteomes" id="UP000295334"/>
    </source>
</evidence>
<feature type="domain" description="Acyltransferase 3" evidence="2">
    <location>
        <begin position="24"/>
        <end position="360"/>
    </location>
</feature>
<dbReference type="GO" id="GO:0016747">
    <property type="term" value="F:acyltransferase activity, transferring groups other than amino-acyl groups"/>
    <property type="evidence" value="ECO:0007669"/>
    <property type="project" value="InterPro"/>
</dbReference>
<feature type="transmembrane region" description="Helical" evidence="1">
    <location>
        <begin position="27"/>
        <end position="45"/>
    </location>
</feature>
<feature type="transmembrane region" description="Helical" evidence="1">
    <location>
        <begin position="159"/>
        <end position="176"/>
    </location>
</feature>
<feature type="transmembrane region" description="Helical" evidence="1">
    <location>
        <begin position="54"/>
        <end position="80"/>
    </location>
</feature>
<dbReference type="EMBL" id="SJZI01000008">
    <property type="protein sequence ID" value="TCJ17629.1"/>
    <property type="molecule type" value="Genomic_DNA"/>
</dbReference>
<feature type="transmembrane region" description="Helical" evidence="1">
    <location>
        <begin position="342"/>
        <end position="365"/>
    </location>
</feature>
<dbReference type="PANTHER" id="PTHR23028:SF53">
    <property type="entry name" value="ACYL_TRANSF_3 DOMAIN-CONTAINING PROTEIN"/>
    <property type="match status" value="1"/>
</dbReference>
<comment type="caution">
    <text evidence="3">The sequence shown here is derived from an EMBL/GenBank/DDBJ whole genome shotgun (WGS) entry which is preliminary data.</text>
</comment>
<name>A0A4R1BJZ8_9BACT</name>
<organism evidence="3 4">
    <name type="scientific">Flaviaesturariibacter flavus</name>
    <dbReference type="NCBI Taxonomy" id="2502780"/>
    <lineage>
        <taxon>Bacteria</taxon>
        <taxon>Pseudomonadati</taxon>
        <taxon>Bacteroidota</taxon>
        <taxon>Chitinophagia</taxon>
        <taxon>Chitinophagales</taxon>
        <taxon>Chitinophagaceae</taxon>
        <taxon>Flaviaestuariibacter</taxon>
    </lineage>
</organism>
<dbReference type="Proteomes" id="UP000295334">
    <property type="component" value="Unassembled WGS sequence"/>
</dbReference>
<dbReference type="GO" id="GO:0009103">
    <property type="term" value="P:lipopolysaccharide biosynthetic process"/>
    <property type="evidence" value="ECO:0007669"/>
    <property type="project" value="TreeGrafter"/>
</dbReference>
<evidence type="ECO:0000259" key="2">
    <source>
        <dbReference type="Pfam" id="PF01757"/>
    </source>
</evidence>
<feature type="transmembrane region" description="Helical" evidence="1">
    <location>
        <begin position="210"/>
        <end position="230"/>
    </location>
</feature>